<gene>
    <name evidence="1" type="ORF">DCAR_0205822</name>
</gene>
<evidence type="ECO:0000313" key="1">
    <source>
        <dbReference type="EMBL" id="WOG86605.1"/>
    </source>
</evidence>
<dbReference type="PROSITE" id="PS00061">
    <property type="entry name" value="ADH_SHORT"/>
    <property type="match status" value="1"/>
</dbReference>
<dbReference type="PRINTS" id="PR00080">
    <property type="entry name" value="SDRFAMILY"/>
</dbReference>
<evidence type="ECO:0008006" key="3">
    <source>
        <dbReference type="Google" id="ProtNLM"/>
    </source>
</evidence>
<name>A0AAF0WEK3_DAUCS</name>
<dbReference type="PANTHER" id="PTHR44375:SF5">
    <property type="entry name" value="3-OXOACYL-[ACYL-CARRIER-PROTEIN] REDUCTASE FABG-LIKE"/>
    <property type="match status" value="1"/>
</dbReference>
<accession>A0AAF0WEK3</accession>
<dbReference type="AlphaFoldDB" id="A0AAF0WEK3"/>
<sequence>MSDPQSKVSKELEPWSHLNGKVVLITGASSGSAARRLDLLISVCDLINAQYSETPRAVALELDVTAEPQAVEAAIQKAWSAFGQIDVLINNAGLRGSASSAMKITKEQWEHVLKVNLYGAWICSKYVALQMKASKVEGSIINISSISGLSRVQSTGSVAYSSSKAGMHALTSVMALELGAYNIRVNTIAPSIFRSEITEELLNQKWFLGVVNKIVPLPYHKSTIETAFLPLIQYLIDDSSKYVTGNIFIVDGGSSLAGVPLYSSL</sequence>
<dbReference type="Gene3D" id="3.40.50.720">
    <property type="entry name" value="NAD(P)-binding Rossmann-like Domain"/>
    <property type="match status" value="1"/>
</dbReference>
<dbReference type="EMBL" id="CP093344">
    <property type="protein sequence ID" value="WOG86605.1"/>
    <property type="molecule type" value="Genomic_DNA"/>
</dbReference>
<dbReference type="CDD" id="cd05233">
    <property type="entry name" value="SDR_c"/>
    <property type="match status" value="1"/>
</dbReference>
<dbReference type="InterPro" id="IPR036291">
    <property type="entry name" value="NAD(P)-bd_dom_sf"/>
</dbReference>
<keyword evidence="2" id="KW-1185">Reference proteome</keyword>
<reference evidence="1" key="1">
    <citation type="journal article" date="2016" name="Nat. Genet.">
        <title>A high-quality carrot genome assembly provides new insights into carotenoid accumulation and asterid genome evolution.</title>
        <authorList>
            <person name="Iorizzo M."/>
            <person name="Ellison S."/>
            <person name="Senalik D."/>
            <person name="Zeng P."/>
            <person name="Satapoomin P."/>
            <person name="Huang J."/>
            <person name="Bowman M."/>
            <person name="Iovene M."/>
            <person name="Sanseverino W."/>
            <person name="Cavagnaro P."/>
            <person name="Yildiz M."/>
            <person name="Macko-Podgorni A."/>
            <person name="Moranska E."/>
            <person name="Grzebelus E."/>
            <person name="Grzebelus D."/>
            <person name="Ashrafi H."/>
            <person name="Zheng Z."/>
            <person name="Cheng S."/>
            <person name="Spooner D."/>
            <person name="Van Deynze A."/>
            <person name="Simon P."/>
        </authorList>
    </citation>
    <scope>NUCLEOTIDE SEQUENCE</scope>
    <source>
        <tissue evidence="1">Leaf</tissue>
    </source>
</reference>
<protein>
    <recommendedName>
        <fullName evidence="3">3-oxoacyl-[acyl-carrier-protein] reductase</fullName>
    </recommendedName>
</protein>
<evidence type="ECO:0000313" key="2">
    <source>
        <dbReference type="Proteomes" id="UP000077755"/>
    </source>
</evidence>
<dbReference type="Proteomes" id="UP000077755">
    <property type="component" value="Chromosome 2"/>
</dbReference>
<dbReference type="InterPro" id="IPR020904">
    <property type="entry name" value="Sc_DH/Rdtase_CS"/>
</dbReference>
<dbReference type="InterPro" id="IPR002347">
    <property type="entry name" value="SDR_fam"/>
</dbReference>
<proteinExistence type="predicted"/>
<dbReference type="PRINTS" id="PR00081">
    <property type="entry name" value="GDHRDH"/>
</dbReference>
<dbReference type="SUPFAM" id="SSF51735">
    <property type="entry name" value="NAD(P)-binding Rossmann-fold domains"/>
    <property type="match status" value="1"/>
</dbReference>
<organism evidence="1 2">
    <name type="scientific">Daucus carota subsp. sativus</name>
    <name type="common">Carrot</name>
    <dbReference type="NCBI Taxonomy" id="79200"/>
    <lineage>
        <taxon>Eukaryota</taxon>
        <taxon>Viridiplantae</taxon>
        <taxon>Streptophyta</taxon>
        <taxon>Embryophyta</taxon>
        <taxon>Tracheophyta</taxon>
        <taxon>Spermatophyta</taxon>
        <taxon>Magnoliopsida</taxon>
        <taxon>eudicotyledons</taxon>
        <taxon>Gunneridae</taxon>
        <taxon>Pentapetalae</taxon>
        <taxon>asterids</taxon>
        <taxon>campanulids</taxon>
        <taxon>Apiales</taxon>
        <taxon>Apiaceae</taxon>
        <taxon>Apioideae</taxon>
        <taxon>Scandiceae</taxon>
        <taxon>Daucinae</taxon>
        <taxon>Daucus</taxon>
        <taxon>Daucus sect. Daucus</taxon>
    </lineage>
</organism>
<dbReference type="PANTHER" id="PTHR44375">
    <property type="entry name" value="BETA-KETOACYL-ACP REDUCTASE-LIKE PROTEIN-RELATED"/>
    <property type="match status" value="1"/>
</dbReference>
<dbReference type="Pfam" id="PF13561">
    <property type="entry name" value="adh_short_C2"/>
    <property type="match status" value="1"/>
</dbReference>
<reference evidence="1" key="2">
    <citation type="submission" date="2022-03" db="EMBL/GenBank/DDBJ databases">
        <title>Draft title - Genomic analysis of global carrot germplasm unveils the trajectory of domestication and the origin of high carotenoid orange carrot.</title>
        <authorList>
            <person name="Iorizzo M."/>
            <person name="Ellison S."/>
            <person name="Senalik D."/>
            <person name="Macko-Podgorni A."/>
            <person name="Grzebelus D."/>
            <person name="Bostan H."/>
            <person name="Rolling W."/>
            <person name="Curaba J."/>
            <person name="Simon P."/>
        </authorList>
    </citation>
    <scope>NUCLEOTIDE SEQUENCE</scope>
    <source>
        <tissue evidence="1">Leaf</tissue>
    </source>
</reference>